<protein>
    <recommendedName>
        <fullName evidence="6">ASTRA-associated protein 1</fullName>
    </recommendedName>
</protein>
<feature type="repeat" description="WD" evidence="7">
    <location>
        <begin position="19"/>
        <end position="60"/>
    </location>
</feature>
<accession>A0A6A6QPL2</accession>
<dbReference type="InterPro" id="IPR015943">
    <property type="entry name" value="WD40/YVTN_repeat-like_dom_sf"/>
</dbReference>
<dbReference type="EMBL" id="MU004191">
    <property type="protein sequence ID" value="KAF2494074.1"/>
    <property type="molecule type" value="Genomic_DNA"/>
</dbReference>
<dbReference type="PANTHER" id="PTHR19854">
    <property type="entry name" value="TRANSDUCIN BETA-LIKE 3"/>
    <property type="match status" value="1"/>
</dbReference>
<dbReference type="Proteomes" id="UP000799750">
    <property type="component" value="Unassembled WGS sequence"/>
</dbReference>
<evidence type="ECO:0000256" key="3">
    <source>
        <dbReference type="ARBA" id="ARBA00037338"/>
    </source>
</evidence>
<dbReference type="Gene3D" id="2.130.10.10">
    <property type="entry name" value="YVTN repeat-like/Quinoprotein amine dehydrogenase"/>
    <property type="match status" value="3"/>
</dbReference>
<evidence type="ECO:0000256" key="2">
    <source>
        <dbReference type="ARBA" id="ARBA00022737"/>
    </source>
</evidence>
<dbReference type="InterPro" id="IPR001680">
    <property type="entry name" value="WD40_rpt"/>
</dbReference>
<evidence type="ECO:0000256" key="6">
    <source>
        <dbReference type="ARBA" id="ARBA00040563"/>
    </source>
</evidence>
<dbReference type="OrthoDB" id="7668193at2759"/>
<evidence type="ECO:0000256" key="1">
    <source>
        <dbReference type="ARBA" id="ARBA00022574"/>
    </source>
</evidence>
<name>A0A6A6QPL2_9PEZI</name>
<reference evidence="9" key="1">
    <citation type="journal article" date="2020" name="Stud. Mycol.">
        <title>101 Dothideomycetes genomes: a test case for predicting lifestyles and emergence of pathogens.</title>
        <authorList>
            <person name="Haridas S."/>
            <person name="Albert R."/>
            <person name="Binder M."/>
            <person name="Bloem J."/>
            <person name="Labutti K."/>
            <person name="Salamov A."/>
            <person name="Andreopoulos B."/>
            <person name="Baker S."/>
            <person name="Barry K."/>
            <person name="Bills G."/>
            <person name="Bluhm B."/>
            <person name="Cannon C."/>
            <person name="Castanera R."/>
            <person name="Culley D."/>
            <person name="Daum C."/>
            <person name="Ezra D."/>
            <person name="Gonzalez J."/>
            <person name="Henrissat B."/>
            <person name="Kuo A."/>
            <person name="Liang C."/>
            <person name="Lipzen A."/>
            <person name="Lutzoni F."/>
            <person name="Magnuson J."/>
            <person name="Mondo S."/>
            <person name="Nolan M."/>
            <person name="Ohm R."/>
            <person name="Pangilinan J."/>
            <person name="Park H.-J."/>
            <person name="Ramirez L."/>
            <person name="Alfaro M."/>
            <person name="Sun H."/>
            <person name="Tritt A."/>
            <person name="Yoshinaga Y."/>
            <person name="Zwiers L.-H."/>
            <person name="Turgeon B."/>
            <person name="Goodwin S."/>
            <person name="Spatafora J."/>
            <person name="Crous P."/>
            <person name="Grigoriev I."/>
        </authorList>
    </citation>
    <scope>NUCLEOTIDE SEQUENCE</scope>
    <source>
        <strain evidence="9">CBS 269.34</strain>
    </source>
</reference>
<sequence>MAASEEQTSLPPAQPSYIFRGHTAHVHTVLFVRQNTRLLTGDADGWVVLWKLASKRPVAVWRAHDGAILGFAEWGPEKILTHGRDNALKVWQLRVADEHTFSPVLPADDLRAVRPQPWLLHSLGVNTLNFCSFSMCFEQLATESTLGQSVAGHGNTKDGTTDSILVAVPGTDDKKVDIFRLPSEQRIHTVPRVMSTETGMIMALKILRHPSKHLFVLVGYESGHTAVHQLELPSQDRPKSNRSTISPTWHLVYLSQPHSQPVLSLDATPDVSTYFTSSADAIVAAHHIPDPEILQKERGKPPPFPTASRDSATLQNSTNPAQAQPLTEVQIAYKISKTKHAGQQSLRVRSDSRIFATAGWDGRVRVYSSKSLKEVAVLKWHREGVYGVAFAQILNQTLSSAVTTDTSKRIGDRVIKDDAETLRTQCYVSPYPSASPTSADKDLGFNIEGGSSASKEPKAASYPIHLTPILSPIDLKDSTTTKSGSYVSPYSTPTQALPTTNADATSVAKGSSAYVSPYSSSTAVAQTIGKVATEPTTYTYSKPSTTSGLHTSHQSKPVLPSTAYVSPYQFSSMTGGGGGVDPMKELEKKREEVEGARHWIAAGGKDGKVSLWVVY</sequence>
<feature type="compositionally biased region" description="Polar residues" evidence="8">
    <location>
        <begin position="308"/>
        <end position="325"/>
    </location>
</feature>
<evidence type="ECO:0000313" key="10">
    <source>
        <dbReference type="Proteomes" id="UP000799750"/>
    </source>
</evidence>
<evidence type="ECO:0000256" key="8">
    <source>
        <dbReference type="SAM" id="MobiDB-lite"/>
    </source>
</evidence>
<comment type="similarity">
    <text evidence="4">Belongs to the WD repeat ASA1 family.</text>
</comment>
<keyword evidence="10" id="KW-1185">Reference proteome</keyword>
<evidence type="ECO:0000256" key="5">
    <source>
        <dbReference type="ARBA" id="ARBA00038749"/>
    </source>
</evidence>
<dbReference type="PANTHER" id="PTHR19854:SF1">
    <property type="entry name" value="GUANINE NUCLEOTIDE-BINDING PROTEIN SUBUNIT BETA-LIKE PROTEIN 1"/>
    <property type="match status" value="1"/>
</dbReference>
<feature type="compositionally biased region" description="Basic and acidic residues" evidence="8">
    <location>
        <begin position="290"/>
        <end position="300"/>
    </location>
</feature>
<dbReference type="Pfam" id="PF00400">
    <property type="entry name" value="WD40"/>
    <property type="match status" value="2"/>
</dbReference>
<evidence type="ECO:0000256" key="4">
    <source>
        <dbReference type="ARBA" id="ARBA00037931"/>
    </source>
</evidence>
<dbReference type="PROSITE" id="PS50294">
    <property type="entry name" value="WD_REPEATS_REGION"/>
    <property type="match status" value="1"/>
</dbReference>
<dbReference type="InterPro" id="IPR036322">
    <property type="entry name" value="WD40_repeat_dom_sf"/>
</dbReference>
<keyword evidence="2" id="KW-0677">Repeat</keyword>
<evidence type="ECO:0000313" key="9">
    <source>
        <dbReference type="EMBL" id="KAF2494074.1"/>
    </source>
</evidence>
<feature type="region of interest" description="Disordered" evidence="8">
    <location>
        <begin position="290"/>
        <end position="325"/>
    </location>
</feature>
<dbReference type="PROSITE" id="PS50082">
    <property type="entry name" value="WD_REPEATS_2"/>
    <property type="match status" value="1"/>
</dbReference>
<proteinExistence type="inferred from homology"/>
<comment type="function">
    <text evidence="3">Component of the ASTRA complex involved in chromatin remodeling.</text>
</comment>
<feature type="region of interest" description="Disordered" evidence="8">
    <location>
        <begin position="430"/>
        <end position="458"/>
    </location>
</feature>
<dbReference type="SMART" id="SM00320">
    <property type="entry name" value="WD40"/>
    <property type="match status" value="4"/>
</dbReference>
<comment type="subunit">
    <text evidence="5">Component of the ASTRA chromatin remodeling machinery complex.</text>
</comment>
<organism evidence="9 10">
    <name type="scientific">Lophium mytilinum</name>
    <dbReference type="NCBI Taxonomy" id="390894"/>
    <lineage>
        <taxon>Eukaryota</taxon>
        <taxon>Fungi</taxon>
        <taxon>Dikarya</taxon>
        <taxon>Ascomycota</taxon>
        <taxon>Pezizomycotina</taxon>
        <taxon>Dothideomycetes</taxon>
        <taxon>Pleosporomycetidae</taxon>
        <taxon>Mytilinidiales</taxon>
        <taxon>Mytilinidiaceae</taxon>
        <taxon>Lophium</taxon>
    </lineage>
</organism>
<dbReference type="SUPFAM" id="SSF50978">
    <property type="entry name" value="WD40 repeat-like"/>
    <property type="match status" value="1"/>
</dbReference>
<dbReference type="AlphaFoldDB" id="A0A6A6QPL2"/>
<keyword evidence="1 7" id="KW-0853">WD repeat</keyword>
<gene>
    <name evidence="9" type="ORF">BU16DRAFT_528233</name>
</gene>
<evidence type="ECO:0000256" key="7">
    <source>
        <dbReference type="PROSITE-ProRule" id="PRU00221"/>
    </source>
</evidence>